<keyword evidence="1" id="KW-1133">Transmembrane helix</keyword>
<feature type="transmembrane region" description="Helical" evidence="1">
    <location>
        <begin position="96"/>
        <end position="114"/>
    </location>
</feature>
<evidence type="ECO:0000256" key="1">
    <source>
        <dbReference type="SAM" id="Phobius"/>
    </source>
</evidence>
<feature type="transmembrane region" description="Helical" evidence="1">
    <location>
        <begin position="135"/>
        <end position="154"/>
    </location>
</feature>
<dbReference type="Proteomes" id="UP000218023">
    <property type="component" value="Unassembled WGS sequence"/>
</dbReference>
<name>A0A2A2GL12_9RHOB</name>
<reference evidence="2 3" key="1">
    <citation type="submission" date="2017-09" db="EMBL/GenBank/DDBJ databases">
        <title>Paracoccus alkalisoli sp. nov., isolated from saline alkaline soil.</title>
        <authorList>
            <person name="Dong X."/>
            <person name="Zhang G."/>
        </authorList>
    </citation>
    <scope>NUCLEOTIDE SEQUENCE [LARGE SCALE GENOMIC DNA]</scope>
    <source>
        <strain evidence="2 3">WN007</strain>
    </source>
</reference>
<proteinExistence type="predicted"/>
<feature type="transmembrane region" description="Helical" evidence="1">
    <location>
        <begin position="64"/>
        <end position="84"/>
    </location>
</feature>
<gene>
    <name evidence="2" type="ORF">CK240_06710</name>
</gene>
<feature type="transmembrane region" description="Helical" evidence="1">
    <location>
        <begin position="21"/>
        <end position="43"/>
    </location>
</feature>
<accession>A0A2A2GL12</accession>
<organism evidence="2 3">
    <name type="scientific">Paracoccus salipaludis</name>
    <dbReference type="NCBI Taxonomy" id="2032623"/>
    <lineage>
        <taxon>Bacteria</taxon>
        <taxon>Pseudomonadati</taxon>
        <taxon>Pseudomonadota</taxon>
        <taxon>Alphaproteobacteria</taxon>
        <taxon>Rhodobacterales</taxon>
        <taxon>Paracoccaceae</taxon>
        <taxon>Paracoccus</taxon>
    </lineage>
</organism>
<keyword evidence="1" id="KW-0472">Membrane</keyword>
<sequence>MQALADLLAGLPFAGPLRRSVWAYALVNAAHILGIGLLLGAILPLDLRLMGWRHGPPLSTLAPFLSRIAAAGLALAVATGAALLSVQPMEYLPLPVFRLKLLLIALALVNLLALHRARSWRAVEDGGPVAARVRWAAGISALCWLGVLVAGRMIGFL</sequence>
<dbReference type="OrthoDB" id="118399at2"/>
<protein>
    <submittedName>
        <fullName evidence="2">DUF2214 domain-containing protein</fullName>
    </submittedName>
</protein>
<keyword evidence="3" id="KW-1185">Reference proteome</keyword>
<evidence type="ECO:0000313" key="2">
    <source>
        <dbReference type="EMBL" id="PAU97657.1"/>
    </source>
</evidence>
<dbReference type="AlphaFoldDB" id="A0A2A2GL12"/>
<dbReference type="EMBL" id="NSJZ01000004">
    <property type="protein sequence ID" value="PAU97657.1"/>
    <property type="molecule type" value="Genomic_DNA"/>
</dbReference>
<evidence type="ECO:0000313" key="3">
    <source>
        <dbReference type="Proteomes" id="UP000218023"/>
    </source>
</evidence>
<dbReference type="RefSeq" id="WP_095639573.1">
    <property type="nucleotide sequence ID" value="NZ_NSJZ01000004.1"/>
</dbReference>
<keyword evidence="1" id="KW-0812">Transmembrane</keyword>
<comment type="caution">
    <text evidence="2">The sequence shown here is derived from an EMBL/GenBank/DDBJ whole genome shotgun (WGS) entry which is preliminary data.</text>
</comment>